<evidence type="ECO:0000256" key="5">
    <source>
        <dbReference type="ARBA" id="ARBA00023136"/>
    </source>
</evidence>
<evidence type="ECO:0000256" key="2">
    <source>
        <dbReference type="ARBA" id="ARBA00022448"/>
    </source>
</evidence>
<evidence type="ECO:0000256" key="1">
    <source>
        <dbReference type="ARBA" id="ARBA00004141"/>
    </source>
</evidence>
<evidence type="ECO:0000256" key="4">
    <source>
        <dbReference type="ARBA" id="ARBA00022989"/>
    </source>
</evidence>
<feature type="transmembrane region" description="Helical" evidence="7">
    <location>
        <begin position="399"/>
        <end position="422"/>
    </location>
</feature>
<comment type="subcellular location">
    <subcellularLocation>
        <location evidence="1">Membrane</location>
        <topology evidence="1">Multi-pass membrane protein</topology>
    </subcellularLocation>
</comment>
<dbReference type="RefSeq" id="WP_219796119.1">
    <property type="nucleotide sequence ID" value="NZ_CP080095.1"/>
</dbReference>
<keyword evidence="3 7" id="KW-0812">Transmembrane</keyword>
<keyword evidence="10" id="KW-1185">Reference proteome</keyword>
<evidence type="ECO:0000259" key="8">
    <source>
        <dbReference type="PROSITE" id="PS50850"/>
    </source>
</evidence>
<proteinExistence type="predicted"/>
<feature type="transmembrane region" description="Helical" evidence="7">
    <location>
        <begin position="204"/>
        <end position="223"/>
    </location>
</feature>
<evidence type="ECO:0000256" key="3">
    <source>
        <dbReference type="ARBA" id="ARBA00022692"/>
    </source>
</evidence>
<feature type="transmembrane region" description="Helical" evidence="7">
    <location>
        <begin position="371"/>
        <end position="393"/>
    </location>
</feature>
<evidence type="ECO:0000256" key="7">
    <source>
        <dbReference type="SAM" id="Phobius"/>
    </source>
</evidence>
<reference evidence="9 10" key="1">
    <citation type="submission" date="2021-07" db="EMBL/GenBank/DDBJ databases">
        <title>Paraburkholderia edwinii protects Aspergillus sp. from phenazines by acting as a toxin sponge.</title>
        <authorList>
            <person name="Dahlstrom K.M."/>
            <person name="Newman D.K."/>
        </authorList>
    </citation>
    <scope>NUCLEOTIDE SEQUENCE [LARGE SCALE GENOMIC DNA]</scope>
    <source>
        <strain evidence="9 10">Pe01</strain>
    </source>
</reference>
<dbReference type="Gene3D" id="1.20.1250.20">
    <property type="entry name" value="MFS general substrate transporter like domains"/>
    <property type="match status" value="1"/>
</dbReference>
<feature type="transmembrane region" description="Helical" evidence="7">
    <location>
        <begin position="116"/>
        <end position="134"/>
    </location>
</feature>
<evidence type="ECO:0000256" key="6">
    <source>
        <dbReference type="SAM" id="MobiDB-lite"/>
    </source>
</evidence>
<dbReference type="EMBL" id="CP080095">
    <property type="protein sequence ID" value="QYD67125.1"/>
    <property type="molecule type" value="Genomic_DNA"/>
</dbReference>
<feature type="transmembrane region" description="Helical" evidence="7">
    <location>
        <begin position="346"/>
        <end position="364"/>
    </location>
</feature>
<keyword evidence="4 7" id="KW-1133">Transmembrane helix</keyword>
<evidence type="ECO:0000313" key="10">
    <source>
        <dbReference type="Proteomes" id="UP000826462"/>
    </source>
</evidence>
<keyword evidence="5 7" id="KW-0472">Membrane</keyword>
<dbReference type="Pfam" id="PF07690">
    <property type="entry name" value="MFS_1"/>
    <property type="match status" value="2"/>
</dbReference>
<name>A0ABX8UEG5_9BURK</name>
<gene>
    <name evidence="9" type="ORF">KZJ38_12005</name>
</gene>
<dbReference type="Proteomes" id="UP000826462">
    <property type="component" value="Chromosome 1"/>
</dbReference>
<feature type="transmembrane region" description="Helical" evidence="7">
    <location>
        <begin position="235"/>
        <end position="253"/>
    </location>
</feature>
<accession>A0ABX8UEG5</accession>
<feature type="domain" description="Major facilitator superfamily (MFS) profile" evidence="8">
    <location>
        <begin position="49"/>
        <end position="492"/>
    </location>
</feature>
<dbReference type="InterPro" id="IPR020846">
    <property type="entry name" value="MFS_dom"/>
</dbReference>
<dbReference type="CDD" id="cd17321">
    <property type="entry name" value="MFS_MMR_MDR_like"/>
    <property type="match status" value="1"/>
</dbReference>
<feature type="transmembrane region" description="Helical" evidence="7">
    <location>
        <begin position="311"/>
        <end position="331"/>
    </location>
</feature>
<dbReference type="PANTHER" id="PTHR42718:SF9">
    <property type="entry name" value="MAJOR FACILITATOR SUPERFAMILY MULTIDRUG TRANSPORTER MFSC"/>
    <property type="match status" value="1"/>
</dbReference>
<organism evidence="9 10">
    <name type="scientific">Paraburkholderia edwinii</name>
    <dbReference type="NCBI Taxonomy" id="2861782"/>
    <lineage>
        <taxon>Bacteria</taxon>
        <taxon>Pseudomonadati</taxon>
        <taxon>Pseudomonadota</taxon>
        <taxon>Betaproteobacteria</taxon>
        <taxon>Burkholderiales</taxon>
        <taxon>Burkholderiaceae</taxon>
        <taxon>Paraburkholderia</taxon>
    </lineage>
</organism>
<feature type="transmembrane region" description="Helical" evidence="7">
    <location>
        <begin position="49"/>
        <end position="71"/>
    </location>
</feature>
<dbReference type="PROSITE" id="PS50850">
    <property type="entry name" value="MFS"/>
    <property type="match status" value="1"/>
</dbReference>
<keyword evidence="2" id="KW-0813">Transport</keyword>
<protein>
    <submittedName>
        <fullName evidence="9">MFS transporter</fullName>
    </submittedName>
</protein>
<feature type="region of interest" description="Disordered" evidence="6">
    <location>
        <begin position="1"/>
        <end position="20"/>
    </location>
</feature>
<dbReference type="InterPro" id="IPR011701">
    <property type="entry name" value="MFS"/>
</dbReference>
<feature type="transmembrane region" description="Helical" evidence="7">
    <location>
        <begin position="140"/>
        <end position="161"/>
    </location>
</feature>
<dbReference type="SUPFAM" id="SSF103473">
    <property type="entry name" value="MFS general substrate transporter"/>
    <property type="match status" value="1"/>
</dbReference>
<dbReference type="Gene3D" id="1.20.1720.10">
    <property type="entry name" value="Multidrug resistance protein D"/>
    <property type="match status" value="1"/>
</dbReference>
<sequence length="501" mass="51482">MNTPANERQQAGRPKAPPFIEPCGHGVIDAEPCAREPGPEDVTRHRGMVLAACVLASSMAFIDATALPVALPRLRADFGADLASVQWILNGYMLALASLTLIGGALADVYGKARMLMIGCVLFGIVSAACALAPSPAWLIVARVAQGAAAAIVTPASLALIGVTYPRTERNRAIGVWAAASALTTAGGPVLGGWLTETFGWRSVFWINPALALVAVGALLLFAPKDGRIVRRFDVIGAAILALAIGALAWALSQIGPDKARATANAPSHPGPTLMIVAGLGIVGLGLYAFWESRSKHPMMPPRLMRHRAFLGLNVATLMIYAGISIMFFLLPFDLIDRRALSSTDAGLVFLPFTLGVGLLSRVFGGLADRIGARVMLIVGPAGAALAYVWMALGQKESLLFGVIVPMALLGLSFAVIVAPLTASVLSSVDESDEGLASGINNAASRIAQLAGVALAAGVASFESGYEISLVVAAATSIGGAFAAAMTLGPGKTQASGSEAA</sequence>
<feature type="transmembrane region" description="Helical" evidence="7">
    <location>
        <begin position="468"/>
        <end position="488"/>
    </location>
</feature>
<evidence type="ECO:0000313" key="9">
    <source>
        <dbReference type="EMBL" id="QYD67125.1"/>
    </source>
</evidence>
<dbReference type="PANTHER" id="PTHR42718">
    <property type="entry name" value="MAJOR FACILITATOR SUPERFAMILY MULTIDRUG TRANSPORTER MFSC"/>
    <property type="match status" value="1"/>
</dbReference>
<feature type="transmembrane region" description="Helical" evidence="7">
    <location>
        <begin position="273"/>
        <end position="291"/>
    </location>
</feature>
<feature type="transmembrane region" description="Helical" evidence="7">
    <location>
        <begin position="173"/>
        <end position="192"/>
    </location>
</feature>
<feature type="transmembrane region" description="Helical" evidence="7">
    <location>
        <begin position="91"/>
        <end position="109"/>
    </location>
</feature>
<dbReference type="InterPro" id="IPR036259">
    <property type="entry name" value="MFS_trans_sf"/>
</dbReference>